<evidence type="ECO:0000313" key="2">
    <source>
        <dbReference type="Proteomes" id="UP000595841"/>
    </source>
</evidence>
<reference evidence="1 2" key="1">
    <citation type="submission" date="2021-01" db="EMBL/GenBank/DDBJ databases">
        <title>Whole genome sequence of Paenibacillus sonchi LMG 24727 for comparative genomics.</title>
        <authorList>
            <person name="Lee G."/>
            <person name="Kim M.-J."/>
            <person name="Lim K."/>
            <person name="Shin J.-H."/>
        </authorList>
    </citation>
    <scope>NUCLEOTIDE SEQUENCE [LARGE SCALE GENOMIC DNA]</scope>
    <source>
        <strain evidence="1 2">LMG 24727</strain>
        <plasmid evidence="1 2">unnamed1</plasmid>
    </source>
</reference>
<dbReference type="Proteomes" id="UP000595841">
    <property type="component" value="Plasmid unnamed1"/>
</dbReference>
<proteinExistence type="predicted"/>
<keyword evidence="2" id="KW-1185">Reference proteome</keyword>
<organism evidence="1 2">
    <name type="scientific">Paenibacillus sonchi</name>
    <dbReference type="NCBI Taxonomy" id="373687"/>
    <lineage>
        <taxon>Bacteria</taxon>
        <taxon>Bacillati</taxon>
        <taxon>Bacillota</taxon>
        <taxon>Bacilli</taxon>
        <taxon>Bacillales</taxon>
        <taxon>Paenibacillaceae</taxon>
        <taxon>Paenibacillus</taxon>
        <taxon>Paenibacillus sonchi group</taxon>
    </lineage>
</organism>
<evidence type="ECO:0000313" key="1">
    <source>
        <dbReference type="EMBL" id="QQZ64518.1"/>
    </source>
</evidence>
<accession>A0A974PJB6</accession>
<geneLocation type="plasmid" evidence="1 2">
    <name>unnamed1</name>
</geneLocation>
<sequence>MDYAMLDQWDSPEPPPFGDLEDDFRNNPDNNGIYLQWELPSGFTQVILSKDKPDIRYPLVPNRWLITRKLHGVDSSPYDESWIVVSDKLWRISSKGSPYRTLNEDFERLNSIGEKKRLEDWEELRFPSDLFLTADGCGDFTFSAFQPGNENVFSIHDRLEGIPADTEVDLNYTVLGWFSSSHEDPLHHVRSREQLLSILNRYQWVIDDSGQLPRRTLLKGNIEQVRWVRSGDPARTPRNENPNHTVTIGMTSTDAICELMGSISGSNSQSFSQLLEVFLYGQLDALGEAGGEETIDDVIHKTGFRSSRGGIVWKLVDRKESQELRPPAAVTQTDDSFQLRHLLAQLNVLQLALDETCRNVSTRQQQLYEAWWKWKKKCRRDGCAEAVQLSRLFETLDDQLGQRDRLSEDVKEFVAIINDHLTQTGSTKQLTCEDMPRFWSPSDPVVLISGYHKQLNLPARPNINCVVYEFSENFTETSAGKLPEFVSEGLLLPIPDERKQIWEQPWKPLFLEWEAEWTAIPYTSANWQFDGRELRCADHPTMQPSQTFCGRTYLGAHSAFSIKDRLQHYVDHHPEPISIPLMLREFIAGMEEWDVLSQTLGGLHRQLLQHNPQMHPIPIGEEAEDMAPLLENQSTAMPFAASILDSSRESLFQPIRSGHLKLKRLAIVDAFGQVEEIEMPLTPTFIAESLRTDSETLGIAELKPRIVQGARLQFHWVSSERDEDELNMSPEAQPVCGWVLPNHLDRGLTIYDPYGKILGEVRLNGRVGSPGTTVWEPAPEVVSLSDLAWRERNRHLERFIHGLTHAPDQGGALSALLPAIDETLWVINPKGRSFDKSLSVLIGRPLVLARVKLSLELDGEYLFHPKHFPLFRNRPDYVKKKFKVKLGNLYSPKDGLIGYYLNDDYTKFYCVHKSNRTNSPYLEEIGEASFLSYH</sequence>
<dbReference type="AlphaFoldDB" id="A0A974PJB6"/>
<dbReference type="EMBL" id="CP068596">
    <property type="protein sequence ID" value="QQZ64518.1"/>
    <property type="molecule type" value="Genomic_DNA"/>
</dbReference>
<keyword evidence="1" id="KW-0614">Plasmid</keyword>
<protein>
    <submittedName>
        <fullName evidence="1">Uncharacterized protein</fullName>
    </submittedName>
</protein>
<dbReference type="RefSeq" id="WP_202677748.1">
    <property type="nucleotide sequence ID" value="NZ_CP068596.1"/>
</dbReference>
<gene>
    <name evidence="1" type="ORF">JI735_34335</name>
</gene>
<name>A0A974PJB6_9BACL</name>
<dbReference type="KEGG" id="pson:JI735_34335"/>